<reference evidence="2" key="1">
    <citation type="journal article" date="2009" name="Intervirology">
        <title>Unique sequence characteristics of genes in the leftmost region of unique long region in duck enteritis virus.</title>
        <authorList>
            <person name="Liu X."/>
            <person name="Liu S."/>
            <person name="Li H."/>
            <person name="Han Z."/>
            <person name="Shao Y."/>
            <person name="Kong X."/>
        </authorList>
    </citation>
    <scope>NUCLEOTIDE SEQUENCE</scope>
    <source>
        <strain evidence="2">DEV clone-03 vaccine</strain>
    </source>
</reference>
<protein>
    <submittedName>
        <fullName evidence="2">ORF2</fullName>
    </submittedName>
</protein>
<proteinExistence type="predicted"/>
<feature type="region of interest" description="Disordered" evidence="1">
    <location>
        <begin position="34"/>
        <end position="56"/>
    </location>
</feature>
<organism evidence="2">
    <name type="scientific">anatid alphaherpesvirus 1</name>
    <dbReference type="NCBI Taxonomy" id="104388"/>
    <lineage>
        <taxon>Viruses</taxon>
        <taxon>Duplodnaviria</taxon>
        <taxon>Heunggongvirae</taxon>
        <taxon>Peploviricota</taxon>
        <taxon>Herviviricetes</taxon>
        <taxon>Herpesvirales</taxon>
        <taxon>Orthoherpesviridae</taxon>
        <taxon>Alphaherpesvirinae</taxon>
        <taxon>Mardivirus</taxon>
        <taxon>Mardivirus anatidalpha1</taxon>
    </lineage>
</organism>
<accession>C4PEF4</accession>
<dbReference type="EMBL" id="FJ932653">
    <property type="protein sequence ID" value="ACR24654.1"/>
    <property type="molecule type" value="Genomic_DNA"/>
</dbReference>
<evidence type="ECO:0000313" key="2">
    <source>
        <dbReference type="EMBL" id="ACR24654.1"/>
    </source>
</evidence>
<sequence length="121" mass="12712">MQLVHHIYSTNISIDYIFIICHVDGLVRARPRPGEALDPPLPFPGPSKKGGGAFLAGGQKGRGLATCQLHPLGGAWAVANPAHNKPLPWEGLGSLPTPPMGGAIPPMGGVRVGRVPKVLRY</sequence>
<name>C4PEF4_9ALPH</name>
<evidence type="ECO:0000256" key="1">
    <source>
        <dbReference type="SAM" id="MobiDB-lite"/>
    </source>
</evidence>